<reference evidence="1 2" key="1">
    <citation type="submission" date="2024-09" db="EMBL/GenBank/DDBJ databases">
        <title>Paenibacillus zeirhizospherea sp. nov., isolated from surface of the maize (Zea mays) roots in a horticulture field, Hungary.</title>
        <authorList>
            <person name="Marton D."/>
            <person name="Farkas M."/>
            <person name="Bedics A."/>
            <person name="Toth E."/>
            <person name="Tancsics A."/>
            <person name="Boka K."/>
            <person name="Marati G."/>
            <person name="Kriszt B."/>
            <person name="Cserhati M."/>
        </authorList>
    </citation>
    <scope>NUCLEOTIDE SEQUENCE [LARGE SCALE GENOMIC DNA]</scope>
    <source>
        <strain evidence="1 2">JCM 18446</strain>
    </source>
</reference>
<dbReference type="Proteomes" id="UP001580430">
    <property type="component" value="Unassembled WGS sequence"/>
</dbReference>
<organism evidence="1 2">
    <name type="scientific">Paenibacillus medicaginis</name>
    <dbReference type="NCBI Taxonomy" id="1470560"/>
    <lineage>
        <taxon>Bacteria</taxon>
        <taxon>Bacillati</taxon>
        <taxon>Bacillota</taxon>
        <taxon>Bacilli</taxon>
        <taxon>Bacillales</taxon>
        <taxon>Paenibacillaceae</taxon>
        <taxon>Paenibacillus</taxon>
    </lineage>
</organism>
<sequence length="73" mass="8338">MTELVERLNNKYNRNDSLPNFHKKLSKGTIRYGEILEIAEVLDYKIAWIPKDTQTNNGVNSGVIFSSAPDNQK</sequence>
<keyword evidence="2" id="KW-1185">Reference proteome</keyword>
<proteinExistence type="predicted"/>
<evidence type="ECO:0000313" key="2">
    <source>
        <dbReference type="Proteomes" id="UP001580430"/>
    </source>
</evidence>
<gene>
    <name evidence="1" type="ORF">ACE5LO_01755</name>
</gene>
<comment type="caution">
    <text evidence="1">The sequence shown here is derived from an EMBL/GenBank/DDBJ whole genome shotgun (WGS) entry which is preliminary data.</text>
</comment>
<dbReference type="EMBL" id="JBHIRY010000001">
    <property type="protein sequence ID" value="MFB5759110.1"/>
    <property type="molecule type" value="Genomic_DNA"/>
</dbReference>
<accession>A0ABV5BVE0</accession>
<name>A0ABV5BVE0_9BACL</name>
<dbReference type="RefSeq" id="WP_375518362.1">
    <property type="nucleotide sequence ID" value="NZ_JBHIRY010000001.1"/>
</dbReference>
<evidence type="ECO:0000313" key="1">
    <source>
        <dbReference type="EMBL" id="MFB5759110.1"/>
    </source>
</evidence>
<protein>
    <submittedName>
        <fullName evidence="1">LLM class flavin-dependent oxidoreductase</fullName>
    </submittedName>
</protein>